<evidence type="ECO:0000256" key="8">
    <source>
        <dbReference type="SAM" id="Phobius"/>
    </source>
</evidence>
<organism evidence="9 10">
    <name type="scientific">Algimonas ampicilliniresistens</name>
    <dbReference type="NCBI Taxonomy" id="1298735"/>
    <lineage>
        <taxon>Bacteria</taxon>
        <taxon>Pseudomonadati</taxon>
        <taxon>Pseudomonadota</taxon>
        <taxon>Alphaproteobacteria</taxon>
        <taxon>Maricaulales</taxon>
        <taxon>Robiginitomaculaceae</taxon>
        <taxon>Algimonas</taxon>
    </lineage>
</organism>
<evidence type="ECO:0000256" key="5">
    <source>
        <dbReference type="ARBA" id="ARBA00022989"/>
    </source>
</evidence>
<comment type="subcellular location">
    <subcellularLocation>
        <location evidence="1">Cell membrane</location>
        <topology evidence="1">Single-pass membrane protein</topology>
    </subcellularLocation>
    <subcellularLocation>
        <location evidence="7">Cell membrane</location>
        <topology evidence="7">Single-pass type II membrane protein</topology>
    </subcellularLocation>
</comment>
<evidence type="ECO:0000256" key="1">
    <source>
        <dbReference type="ARBA" id="ARBA00004162"/>
    </source>
</evidence>
<dbReference type="EMBL" id="BSNK01000001">
    <property type="protein sequence ID" value="GLQ23607.1"/>
    <property type="molecule type" value="Genomic_DNA"/>
</dbReference>
<comment type="similarity">
    <text evidence="2 7">Belongs to the ExbD/TolR family.</text>
</comment>
<accession>A0ABQ5V984</accession>
<dbReference type="PANTHER" id="PTHR30558">
    <property type="entry name" value="EXBD MEMBRANE COMPONENT OF PMF-DRIVEN MACROMOLECULE IMPORT SYSTEM"/>
    <property type="match status" value="1"/>
</dbReference>
<sequence length="131" mass="14190">MRRQLRRREDEAAVDMTPMLDLVFIMLIFFIVSAVFLNESGLALAETPNTNPPGSSVQTILVQLDALDGAFIDGTRVNLIAIPSRVQTLRAQAPEAIVSVHAQSGTSVDAVVFLKDQMDAASIPVSIKVQK</sequence>
<proteinExistence type="inferred from homology"/>
<dbReference type="Pfam" id="PF02472">
    <property type="entry name" value="ExbD"/>
    <property type="match status" value="1"/>
</dbReference>
<keyword evidence="10" id="KW-1185">Reference proteome</keyword>
<protein>
    <submittedName>
        <fullName evidence="9">Biopolymer transporter ExbD</fullName>
    </submittedName>
</protein>
<reference evidence="9" key="2">
    <citation type="submission" date="2023-01" db="EMBL/GenBank/DDBJ databases">
        <title>Draft genome sequence of Algimonas ampicilliniresistens strain NBRC 108219.</title>
        <authorList>
            <person name="Sun Q."/>
            <person name="Mori K."/>
        </authorList>
    </citation>
    <scope>NUCLEOTIDE SEQUENCE</scope>
    <source>
        <strain evidence="9">NBRC 108219</strain>
    </source>
</reference>
<keyword evidence="6 8" id="KW-0472">Membrane</keyword>
<keyword evidence="3" id="KW-1003">Cell membrane</keyword>
<dbReference type="Proteomes" id="UP001161391">
    <property type="component" value="Unassembled WGS sequence"/>
</dbReference>
<dbReference type="InterPro" id="IPR003400">
    <property type="entry name" value="ExbD"/>
</dbReference>
<evidence type="ECO:0000256" key="4">
    <source>
        <dbReference type="ARBA" id="ARBA00022692"/>
    </source>
</evidence>
<keyword evidence="7" id="KW-0653">Protein transport</keyword>
<dbReference type="PANTHER" id="PTHR30558:SF13">
    <property type="entry name" value="BIOPOLYMER TRANSPORT PROTEIN EXBD2"/>
    <property type="match status" value="1"/>
</dbReference>
<comment type="caution">
    <text evidence="9">The sequence shown here is derived from an EMBL/GenBank/DDBJ whole genome shotgun (WGS) entry which is preliminary data.</text>
</comment>
<keyword evidence="4 7" id="KW-0812">Transmembrane</keyword>
<evidence type="ECO:0000256" key="2">
    <source>
        <dbReference type="ARBA" id="ARBA00005811"/>
    </source>
</evidence>
<evidence type="ECO:0000256" key="3">
    <source>
        <dbReference type="ARBA" id="ARBA00022475"/>
    </source>
</evidence>
<keyword evidence="7" id="KW-0813">Transport</keyword>
<evidence type="ECO:0000313" key="9">
    <source>
        <dbReference type="EMBL" id="GLQ23607.1"/>
    </source>
</evidence>
<evidence type="ECO:0000256" key="6">
    <source>
        <dbReference type="ARBA" id="ARBA00023136"/>
    </source>
</evidence>
<name>A0ABQ5V984_9PROT</name>
<feature type="transmembrane region" description="Helical" evidence="8">
    <location>
        <begin position="20"/>
        <end position="37"/>
    </location>
</feature>
<evidence type="ECO:0000256" key="7">
    <source>
        <dbReference type="RuleBase" id="RU003879"/>
    </source>
</evidence>
<reference evidence="9" key="1">
    <citation type="journal article" date="2014" name="Int. J. Syst. Evol. Microbiol.">
        <title>Complete genome of a new Firmicutes species belonging to the dominant human colonic microbiota ('Ruminococcus bicirculans') reveals two chromosomes and a selective capacity to utilize plant glucans.</title>
        <authorList>
            <consortium name="NISC Comparative Sequencing Program"/>
            <person name="Wegmann U."/>
            <person name="Louis P."/>
            <person name="Goesmann A."/>
            <person name="Henrissat B."/>
            <person name="Duncan S.H."/>
            <person name="Flint H.J."/>
        </authorList>
    </citation>
    <scope>NUCLEOTIDE SEQUENCE</scope>
    <source>
        <strain evidence="9">NBRC 108219</strain>
    </source>
</reference>
<evidence type="ECO:0000313" key="10">
    <source>
        <dbReference type="Proteomes" id="UP001161391"/>
    </source>
</evidence>
<keyword evidence="5 8" id="KW-1133">Transmembrane helix</keyword>
<gene>
    <name evidence="9" type="ORF">GCM10007853_14810</name>
</gene>